<dbReference type="InterPro" id="IPR029056">
    <property type="entry name" value="Ribokinase-like"/>
</dbReference>
<evidence type="ECO:0000259" key="5">
    <source>
        <dbReference type="Pfam" id="PF00294"/>
    </source>
</evidence>
<dbReference type="Gene3D" id="3.40.1190.20">
    <property type="match status" value="1"/>
</dbReference>
<dbReference type="OrthoDB" id="7946249at2"/>
<comment type="caution">
    <text evidence="6">The sequence shown here is derived from an EMBL/GenBank/DDBJ whole genome shotgun (WGS) entry which is preliminary data.</text>
</comment>
<gene>
    <name evidence="6" type="ORF">C8N24_1236</name>
</gene>
<dbReference type="InterPro" id="IPR002173">
    <property type="entry name" value="Carboh/pur_kinase_PfkB_CS"/>
</dbReference>
<accession>A0A660LES7</accession>
<organism evidence="6 7">
    <name type="scientific">Solirubrobacter pauli</name>
    <dbReference type="NCBI Taxonomy" id="166793"/>
    <lineage>
        <taxon>Bacteria</taxon>
        <taxon>Bacillati</taxon>
        <taxon>Actinomycetota</taxon>
        <taxon>Thermoleophilia</taxon>
        <taxon>Solirubrobacterales</taxon>
        <taxon>Solirubrobacteraceae</taxon>
        <taxon>Solirubrobacter</taxon>
    </lineage>
</organism>
<evidence type="ECO:0000256" key="4">
    <source>
        <dbReference type="RuleBase" id="RU003704"/>
    </source>
</evidence>
<dbReference type="GO" id="GO:0006796">
    <property type="term" value="P:phosphate-containing compound metabolic process"/>
    <property type="evidence" value="ECO:0007669"/>
    <property type="project" value="UniProtKB-ARBA"/>
</dbReference>
<dbReference type="AlphaFoldDB" id="A0A660LES7"/>
<dbReference type="PANTHER" id="PTHR10584">
    <property type="entry name" value="SUGAR KINASE"/>
    <property type="match status" value="1"/>
</dbReference>
<dbReference type="PROSITE" id="PS00584">
    <property type="entry name" value="PFKB_KINASES_2"/>
    <property type="match status" value="1"/>
</dbReference>
<dbReference type="RefSeq" id="WP_121249008.1">
    <property type="nucleotide sequence ID" value="NZ_RBIL01000001.1"/>
</dbReference>
<evidence type="ECO:0000313" key="7">
    <source>
        <dbReference type="Proteomes" id="UP000278962"/>
    </source>
</evidence>
<dbReference type="GO" id="GO:0016301">
    <property type="term" value="F:kinase activity"/>
    <property type="evidence" value="ECO:0007669"/>
    <property type="project" value="UniProtKB-KW"/>
</dbReference>
<dbReference type="Proteomes" id="UP000278962">
    <property type="component" value="Unassembled WGS sequence"/>
</dbReference>
<dbReference type="EMBL" id="RBIL01000001">
    <property type="protein sequence ID" value="RKQ91414.1"/>
    <property type="molecule type" value="Genomic_DNA"/>
</dbReference>
<dbReference type="Pfam" id="PF00294">
    <property type="entry name" value="PfkB"/>
    <property type="match status" value="1"/>
</dbReference>
<reference evidence="6 7" key="1">
    <citation type="submission" date="2018-10" db="EMBL/GenBank/DDBJ databases">
        <title>Genomic Encyclopedia of Archaeal and Bacterial Type Strains, Phase II (KMG-II): from individual species to whole genera.</title>
        <authorList>
            <person name="Goeker M."/>
        </authorList>
    </citation>
    <scope>NUCLEOTIDE SEQUENCE [LARGE SCALE GENOMIC DNA]</scope>
    <source>
        <strain evidence="6 7">DSM 14954</strain>
    </source>
</reference>
<evidence type="ECO:0000313" key="6">
    <source>
        <dbReference type="EMBL" id="RKQ91414.1"/>
    </source>
</evidence>
<dbReference type="SUPFAM" id="SSF53613">
    <property type="entry name" value="Ribokinase-like"/>
    <property type="match status" value="1"/>
</dbReference>
<dbReference type="InterPro" id="IPR002139">
    <property type="entry name" value="Ribo/fructo_kinase"/>
</dbReference>
<evidence type="ECO:0000256" key="3">
    <source>
        <dbReference type="ARBA" id="ARBA00022777"/>
    </source>
</evidence>
<dbReference type="PANTHER" id="PTHR10584:SF167">
    <property type="entry name" value="PFKB DOMAIN PROTEIN"/>
    <property type="match status" value="1"/>
</dbReference>
<comment type="similarity">
    <text evidence="1 4">Belongs to the carbohydrate kinase PfkB family.</text>
</comment>
<keyword evidence="3 4" id="KW-0418">Kinase</keyword>
<feature type="domain" description="Carbohydrate kinase PfkB" evidence="5">
    <location>
        <begin position="1"/>
        <end position="273"/>
    </location>
</feature>
<evidence type="ECO:0000256" key="2">
    <source>
        <dbReference type="ARBA" id="ARBA00022679"/>
    </source>
</evidence>
<evidence type="ECO:0000256" key="1">
    <source>
        <dbReference type="ARBA" id="ARBA00010688"/>
    </source>
</evidence>
<keyword evidence="2 4" id="KW-0808">Transferase</keyword>
<sequence>MTKVVVLGDLNVDVVAVQSTSLALGSDTAARVSLLPGGGGANVASWLAKAGVEVTLVGRVGTDALAPVALSGLDGVDLQVVRDPEHATGTCVVLVAPGGERTMLPDPGANDALAVEDLPPLEGDVLHVSGYALLRPGSRSAALTAIERAREAGMKISVDPASSAPLGNDPVFLQRIAPIDLLLPNADEAVVLGPQIDVPEVVVKFGANGARWTNGVETVVGRAVPVDEVVDTTGAGDAFAAGFLSVWPHGMAADALAAGARCAAKAVTRVGSRDA</sequence>
<name>A0A660LES7_9ACTN</name>
<keyword evidence="7" id="KW-1185">Reference proteome</keyword>
<dbReference type="InterPro" id="IPR011611">
    <property type="entry name" value="PfkB_dom"/>
</dbReference>
<proteinExistence type="inferred from homology"/>
<dbReference type="PRINTS" id="PR00990">
    <property type="entry name" value="RIBOKINASE"/>
</dbReference>
<protein>
    <submittedName>
        <fullName evidence="6">Sugar/nucleoside kinase (Ribokinase family)</fullName>
    </submittedName>
</protein>